<evidence type="ECO:0000256" key="3">
    <source>
        <dbReference type="SAM" id="SignalP"/>
    </source>
</evidence>
<feature type="signal peptide" evidence="3">
    <location>
        <begin position="1"/>
        <end position="24"/>
    </location>
</feature>
<evidence type="ECO:0000256" key="2">
    <source>
        <dbReference type="SAM" id="MobiDB-lite"/>
    </source>
</evidence>
<keyword evidence="1" id="KW-0378">Hydrolase</keyword>
<dbReference type="SUPFAM" id="SSF63817">
    <property type="entry name" value="Sortase"/>
    <property type="match status" value="1"/>
</dbReference>
<dbReference type="InterPro" id="IPR042003">
    <property type="entry name" value="Sortase_E"/>
</dbReference>
<dbReference type="InterPro" id="IPR005754">
    <property type="entry name" value="Sortase"/>
</dbReference>
<sequence>MAPRVGLIAGALVLAAAGASVAGASTGGGSERSASAFDSPAPDPVTGEQPLGAGSDPAGAGEGAEQADDGVPPGYESGDPDEQVVEPAYRAGGTRLRIPKLGLDVPIVEGTGQRALARGVGRWQNDTLPGDRGNYVLAGHRVTNGEPFAELPRLRPGDEVIVIDGAYRYVYELDTRGDEYRVDDRELWPVKPVPKPMRGGPSRILTLITCAETFYTEDRFIAFGHLVQVTMAPKDA</sequence>
<dbReference type="InterPro" id="IPR023365">
    <property type="entry name" value="Sortase_dom-sf"/>
</dbReference>
<reference evidence="5" key="1">
    <citation type="journal article" date="2019" name="Int. J. Syst. Evol. Microbiol.">
        <title>The Global Catalogue of Microorganisms (GCM) 10K type strain sequencing project: providing services to taxonomists for standard genome sequencing and annotation.</title>
        <authorList>
            <consortium name="The Broad Institute Genomics Platform"/>
            <consortium name="The Broad Institute Genome Sequencing Center for Infectious Disease"/>
            <person name="Wu L."/>
            <person name="Ma J."/>
        </authorList>
    </citation>
    <scope>NUCLEOTIDE SEQUENCE [LARGE SCALE GENOMIC DNA]</scope>
    <source>
        <strain evidence="5">JCM 18459</strain>
    </source>
</reference>
<evidence type="ECO:0008006" key="6">
    <source>
        <dbReference type="Google" id="ProtNLM"/>
    </source>
</evidence>
<feature type="chain" id="PRO_5046966278" description="Class E sortase" evidence="3">
    <location>
        <begin position="25"/>
        <end position="236"/>
    </location>
</feature>
<protein>
    <recommendedName>
        <fullName evidence="6">Class E sortase</fullName>
    </recommendedName>
</protein>
<evidence type="ECO:0000313" key="4">
    <source>
        <dbReference type="EMBL" id="GAA5147906.1"/>
    </source>
</evidence>
<dbReference type="Pfam" id="PF04203">
    <property type="entry name" value="Sortase"/>
    <property type="match status" value="1"/>
</dbReference>
<gene>
    <name evidence="4" type="ORF">GCM10023340_21030</name>
</gene>
<proteinExistence type="predicted"/>
<dbReference type="RefSeq" id="WP_345458017.1">
    <property type="nucleotide sequence ID" value="NZ_BAABKG010000002.1"/>
</dbReference>
<dbReference type="CDD" id="cd05830">
    <property type="entry name" value="Sortase_E"/>
    <property type="match status" value="1"/>
</dbReference>
<evidence type="ECO:0000256" key="1">
    <source>
        <dbReference type="ARBA" id="ARBA00022801"/>
    </source>
</evidence>
<feature type="region of interest" description="Disordered" evidence="2">
    <location>
        <begin position="22"/>
        <end position="82"/>
    </location>
</feature>
<accession>A0ABP9PML6</accession>
<name>A0ABP9PML6_9ACTN</name>
<keyword evidence="3" id="KW-0732">Signal</keyword>
<keyword evidence="5" id="KW-1185">Reference proteome</keyword>
<dbReference type="NCBIfam" id="TIGR01076">
    <property type="entry name" value="sortase_fam"/>
    <property type="match status" value="1"/>
</dbReference>
<evidence type="ECO:0000313" key="5">
    <source>
        <dbReference type="Proteomes" id="UP001500221"/>
    </source>
</evidence>
<comment type="caution">
    <text evidence="4">The sequence shown here is derived from an EMBL/GenBank/DDBJ whole genome shotgun (WGS) entry which is preliminary data.</text>
</comment>
<dbReference type="Gene3D" id="2.40.260.10">
    <property type="entry name" value="Sortase"/>
    <property type="match status" value="1"/>
</dbReference>
<dbReference type="EMBL" id="BAABKG010000002">
    <property type="protein sequence ID" value="GAA5147906.1"/>
    <property type="molecule type" value="Genomic_DNA"/>
</dbReference>
<dbReference type="Proteomes" id="UP001500221">
    <property type="component" value="Unassembled WGS sequence"/>
</dbReference>
<organism evidence="4 5">
    <name type="scientific">Nocardioides marinquilinus</name>
    <dbReference type="NCBI Taxonomy" id="1210400"/>
    <lineage>
        <taxon>Bacteria</taxon>
        <taxon>Bacillati</taxon>
        <taxon>Actinomycetota</taxon>
        <taxon>Actinomycetes</taxon>
        <taxon>Propionibacteriales</taxon>
        <taxon>Nocardioidaceae</taxon>
        <taxon>Nocardioides</taxon>
    </lineage>
</organism>